<dbReference type="AlphaFoldDB" id="A0A7R9P6N6"/>
<name>A0A7R9P6N6_TIMCA</name>
<evidence type="ECO:0000256" key="4">
    <source>
        <dbReference type="SAM" id="MobiDB-lite"/>
    </source>
</evidence>
<dbReference type="Gene3D" id="1.25.40.180">
    <property type="match status" value="1"/>
</dbReference>
<dbReference type="SUPFAM" id="SSF48371">
    <property type="entry name" value="ARM repeat"/>
    <property type="match status" value="1"/>
</dbReference>
<evidence type="ECO:0000259" key="5">
    <source>
        <dbReference type="PROSITE" id="PS51366"/>
    </source>
</evidence>
<reference evidence="6" key="1">
    <citation type="submission" date="2020-11" db="EMBL/GenBank/DDBJ databases">
        <authorList>
            <person name="Tran Van P."/>
        </authorList>
    </citation>
    <scope>NUCLEOTIDE SEQUENCE</scope>
</reference>
<proteinExistence type="inferred from homology"/>
<dbReference type="EMBL" id="OE180656">
    <property type="protein sequence ID" value="CAD7571700.1"/>
    <property type="molecule type" value="Genomic_DNA"/>
</dbReference>
<dbReference type="InterPro" id="IPR016024">
    <property type="entry name" value="ARM-type_fold"/>
</dbReference>
<dbReference type="SMART" id="SM00544">
    <property type="entry name" value="MA3"/>
    <property type="match status" value="1"/>
</dbReference>
<dbReference type="Pfam" id="PF02847">
    <property type="entry name" value="MA3"/>
    <property type="match status" value="1"/>
</dbReference>
<dbReference type="GO" id="GO:0003723">
    <property type="term" value="F:RNA binding"/>
    <property type="evidence" value="ECO:0007669"/>
    <property type="project" value="InterPro"/>
</dbReference>
<comment type="similarity">
    <text evidence="2">Belongs to the CWC22 family.</text>
</comment>
<accession>A0A7R9P6N6</accession>
<sequence>MKEANEEEDKIIKKLEKQLKLNKRKSKTVPKSFALDGLDYLLEVCDEANRQNVVAAEQNMQDFGSDFEEDLAIVTGKPYSKAKQKSEEVISDEFSDDNSLQASEWDCNESEQEDGMEDNEKMAYVSDDEFSSDNMATRGLGGNISDENEANTESSTNLKNNKLSKDTFPKVKSKKNINNLNHLKHQGNINENIDSSEQIIRKGNKGKSKSDETIILKSKTNKLNKKHSLDNEEISEDETDIKKGHTCGTKAILTECDSLRTETHQKMSSKVLKRSKTCKAELKSKSVKFTDDLGSDDFSDSNSDINTKGSGDELWEDIYGRTRNKQGNIIHSGGKYVPPHLRAQDAETDSKKKEQLIRLRKQLKGLLNRLAENNMNSIAVQLEELYMLNSRNDMNETLTQLMVESLIAPVSTPERLVMEHVLLITVLHANVGTEVGAYFLQVMIKKFQEMYEECHEVENKLLDNIVLILAHLYNFKVFHCILMFDVLDKLANKFEEKEVELILVVLRSVGLSLRKDDPAALKDLILRLQQQAATHTHMHNTRVKFMLDILLAIKNNNVSKIPNYDTSHSEHLKKLLKGFLRKGNYVTELKISLEDLLKAEERGRWWVVGSAWTGILPGEVNVATLDTAISDRTSSQPSALYSQELMDLAKKQRMNTDVRRNIFCILMTAEDYLDAFEKLLHLGLKNQQEREIVHVLMHCCLQEKQFNPYYGVLAQKLCNYDRKFQVGPFFGVLAQKLCNYDRKFQVGPFFGVLAQKLCDYDRKFQVGPFFGVLAQKLCNYDRKFQVDLYYGVLAKKLMSVIFLHVQMTLQFSLWDRLKELSTMKLQQTSNLAKLLTHLLLEKGLPISVLKVVQFVDVDKPAVRFLRQVLLGVLLCSSEEVCVEVFQRTAQSAKLRMFRESLRLFIHHFLLRNTATLPANDVQTLQKRAKIADRILSLQEAGDYL</sequence>
<evidence type="ECO:0000313" key="6">
    <source>
        <dbReference type="EMBL" id="CAD7571700.1"/>
    </source>
</evidence>
<feature type="compositionally biased region" description="Polar residues" evidence="4">
    <location>
        <begin position="151"/>
        <end position="161"/>
    </location>
</feature>
<feature type="domain" description="MI" evidence="5">
    <location>
        <begin position="657"/>
        <end position="777"/>
    </location>
</feature>
<dbReference type="PANTHER" id="PTHR18034">
    <property type="entry name" value="CELL CYCLE CONTROL PROTEIN CWF22-RELATED"/>
    <property type="match status" value="1"/>
</dbReference>
<dbReference type="PANTHER" id="PTHR18034:SF4">
    <property type="entry name" value="NUCLEOLAR MIF4G DOMAIN-CONTAINING PROTEIN 1"/>
    <property type="match status" value="1"/>
</dbReference>
<evidence type="ECO:0000256" key="3">
    <source>
        <dbReference type="ARBA" id="ARBA00023242"/>
    </source>
</evidence>
<feature type="region of interest" description="Disordered" evidence="4">
    <location>
        <begin position="82"/>
        <end position="164"/>
    </location>
</feature>
<dbReference type="PROSITE" id="PS51366">
    <property type="entry name" value="MI"/>
    <property type="match status" value="1"/>
</dbReference>
<dbReference type="GO" id="GO:0042274">
    <property type="term" value="P:ribosomal small subunit biogenesis"/>
    <property type="evidence" value="ECO:0007669"/>
    <property type="project" value="TreeGrafter"/>
</dbReference>
<gene>
    <name evidence="6" type="ORF">TCMB3V08_LOCUS4368</name>
</gene>
<organism evidence="6">
    <name type="scientific">Timema californicum</name>
    <name type="common">California timema</name>
    <name type="synonym">Walking stick</name>
    <dbReference type="NCBI Taxonomy" id="61474"/>
    <lineage>
        <taxon>Eukaryota</taxon>
        <taxon>Metazoa</taxon>
        <taxon>Ecdysozoa</taxon>
        <taxon>Arthropoda</taxon>
        <taxon>Hexapoda</taxon>
        <taxon>Insecta</taxon>
        <taxon>Pterygota</taxon>
        <taxon>Neoptera</taxon>
        <taxon>Polyneoptera</taxon>
        <taxon>Phasmatodea</taxon>
        <taxon>Timematodea</taxon>
        <taxon>Timematoidea</taxon>
        <taxon>Timematidae</taxon>
        <taxon>Timema</taxon>
    </lineage>
</organism>
<dbReference type="GO" id="GO:0005730">
    <property type="term" value="C:nucleolus"/>
    <property type="evidence" value="ECO:0007669"/>
    <property type="project" value="UniProtKB-SubCell"/>
</dbReference>
<feature type="compositionally biased region" description="Acidic residues" evidence="4">
    <location>
        <begin position="106"/>
        <end position="117"/>
    </location>
</feature>
<dbReference type="FunFam" id="1.25.40.180:FF:000032">
    <property type="entry name" value="Nucleolar MIF4G domain-containing protein 1"/>
    <property type="match status" value="1"/>
</dbReference>
<dbReference type="Pfam" id="PF02854">
    <property type="entry name" value="MIF4G"/>
    <property type="match status" value="1"/>
</dbReference>
<dbReference type="InterPro" id="IPR050781">
    <property type="entry name" value="CWC22_splicing_factor"/>
</dbReference>
<protein>
    <submittedName>
        <fullName evidence="6">(California timema) hypothetical protein</fullName>
    </submittedName>
</protein>
<keyword evidence="3" id="KW-0539">Nucleus</keyword>
<dbReference type="SMART" id="SM00543">
    <property type="entry name" value="MIF4G"/>
    <property type="match status" value="1"/>
</dbReference>
<dbReference type="InterPro" id="IPR003890">
    <property type="entry name" value="MIF4G-like_typ-3"/>
</dbReference>
<evidence type="ECO:0000256" key="2">
    <source>
        <dbReference type="ARBA" id="ARBA00006856"/>
    </source>
</evidence>
<comment type="subcellular location">
    <subcellularLocation>
        <location evidence="1">Nucleus</location>
        <location evidence="1">Nucleolus</location>
    </subcellularLocation>
</comment>
<dbReference type="InterPro" id="IPR003891">
    <property type="entry name" value="Initiation_fac_eIF4g_MI"/>
</dbReference>
<evidence type="ECO:0000256" key="1">
    <source>
        <dbReference type="ARBA" id="ARBA00004604"/>
    </source>
</evidence>